<dbReference type="CDD" id="cd05379">
    <property type="entry name" value="CAP_bacterial"/>
    <property type="match status" value="1"/>
</dbReference>
<dbReference type="AlphaFoldDB" id="A0A846Z1L5"/>
<evidence type="ECO:0000259" key="3">
    <source>
        <dbReference type="Pfam" id="PF00188"/>
    </source>
</evidence>
<dbReference type="RefSeq" id="WP_083945925.1">
    <property type="nucleotide sequence ID" value="NZ_JAAXPI010000048.1"/>
</dbReference>
<keyword evidence="2" id="KW-0472">Membrane</keyword>
<feature type="region of interest" description="Disordered" evidence="1">
    <location>
        <begin position="1"/>
        <end position="59"/>
    </location>
</feature>
<proteinExistence type="predicted"/>
<keyword evidence="5" id="KW-1185">Reference proteome</keyword>
<evidence type="ECO:0000256" key="2">
    <source>
        <dbReference type="SAM" id="Phobius"/>
    </source>
</evidence>
<dbReference type="EMBL" id="JAAXPI010000048">
    <property type="protein sequence ID" value="NKZ07160.1"/>
    <property type="molecule type" value="Genomic_DNA"/>
</dbReference>
<dbReference type="Proteomes" id="UP000579250">
    <property type="component" value="Unassembled WGS sequence"/>
</dbReference>
<evidence type="ECO:0000313" key="4">
    <source>
        <dbReference type="EMBL" id="NKZ07160.1"/>
    </source>
</evidence>
<gene>
    <name evidence="4" type="ORF">HGB48_25955</name>
</gene>
<feature type="region of interest" description="Disordered" evidence="1">
    <location>
        <begin position="89"/>
        <end position="190"/>
    </location>
</feature>
<protein>
    <submittedName>
        <fullName evidence="4">CAP domain-containing protein</fullName>
    </submittedName>
</protein>
<feature type="transmembrane region" description="Helical" evidence="2">
    <location>
        <begin position="57"/>
        <end position="77"/>
    </location>
</feature>
<feature type="compositionally biased region" description="Basic and acidic residues" evidence="1">
    <location>
        <begin position="1"/>
        <end position="13"/>
    </location>
</feature>
<comment type="caution">
    <text evidence="4">The sequence shown here is derived from an EMBL/GenBank/DDBJ whole genome shotgun (WGS) entry which is preliminary data.</text>
</comment>
<feature type="domain" description="SCP" evidence="3">
    <location>
        <begin position="193"/>
        <end position="306"/>
    </location>
</feature>
<feature type="compositionally biased region" description="Basic residues" evidence="1">
    <location>
        <begin position="40"/>
        <end position="54"/>
    </location>
</feature>
<evidence type="ECO:0000313" key="5">
    <source>
        <dbReference type="Proteomes" id="UP000579250"/>
    </source>
</evidence>
<feature type="compositionally biased region" description="Gly residues" evidence="1">
    <location>
        <begin position="171"/>
        <end position="184"/>
    </location>
</feature>
<reference evidence="4 5" key="1">
    <citation type="submission" date="2020-04" db="EMBL/GenBank/DDBJ databases">
        <title>MicrobeNet Type strains.</title>
        <authorList>
            <person name="Nicholson A.C."/>
        </authorList>
    </citation>
    <scope>NUCLEOTIDE SEQUENCE [LARGE SCALE GENOMIC DNA]</scope>
    <source>
        <strain evidence="4 5">ATCC BAA-277</strain>
    </source>
</reference>
<dbReference type="InterPro" id="IPR014044">
    <property type="entry name" value="CAP_dom"/>
</dbReference>
<sequence>MRRADVPPPRDELVAGGPRRGASRSGPPPRGRRPDDGAAHGRRPGGRGRKRSRAKSATGLMVVVTASGLAIGIGVAIDRLVLPQLRSEKTAASGPDARPSAVIPPGPQSDAPTGTGPESGAPADGRRAPSASPSPTAAEQTPPLKPIHPSKSASAEPSKSKKASEPARPPSGGGGGSPGGGGASSGSEATVVSLTNAERAKEGCQPLRTDSRLTVAARKHSADMAANNYFDHTSRNGDSPWKRMEDAGYTSPGAENIAKGYPTAAAVVKGWMNSPGHRANILNCGLRAIGVGVASGPGGPLWTQDFGWK</sequence>
<dbReference type="Pfam" id="PF00188">
    <property type="entry name" value="CAP"/>
    <property type="match status" value="1"/>
</dbReference>
<dbReference type="PANTHER" id="PTHR31157:SF1">
    <property type="entry name" value="SCP DOMAIN-CONTAINING PROTEIN"/>
    <property type="match status" value="1"/>
</dbReference>
<keyword evidence="2" id="KW-1133">Transmembrane helix</keyword>
<organism evidence="4 5">
    <name type="scientific">Actinomadura latina</name>
    <dbReference type="NCBI Taxonomy" id="163603"/>
    <lineage>
        <taxon>Bacteria</taxon>
        <taxon>Bacillati</taxon>
        <taxon>Actinomycetota</taxon>
        <taxon>Actinomycetes</taxon>
        <taxon>Streptosporangiales</taxon>
        <taxon>Thermomonosporaceae</taxon>
        <taxon>Actinomadura</taxon>
    </lineage>
</organism>
<accession>A0A846Z1L5</accession>
<keyword evidence="2" id="KW-0812">Transmembrane</keyword>
<dbReference type="Gene3D" id="3.40.33.10">
    <property type="entry name" value="CAP"/>
    <property type="match status" value="1"/>
</dbReference>
<dbReference type="InterPro" id="IPR035940">
    <property type="entry name" value="CAP_sf"/>
</dbReference>
<dbReference type="PANTHER" id="PTHR31157">
    <property type="entry name" value="SCP DOMAIN-CONTAINING PROTEIN"/>
    <property type="match status" value="1"/>
</dbReference>
<dbReference type="SUPFAM" id="SSF55797">
    <property type="entry name" value="PR-1-like"/>
    <property type="match status" value="1"/>
</dbReference>
<evidence type="ECO:0000256" key="1">
    <source>
        <dbReference type="SAM" id="MobiDB-lite"/>
    </source>
</evidence>
<name>A0A846Z1L5_9ACTN</name>
<feature type="compositionally biased region" description="Low complexity" evidence="1">
    <location>
        <begin position="120"/>
        <end position="142"/>
    </location>
</feature>